<accession>A0ABV9W235</accession>
<dbReference type="RefSeq" id="WP_380119500.1">
    <property type="nucleotide sequence ID" value="NZ_JBHSIU010000041.1"/>
</dbReference>
<reference evidence="2" key="1">
    <citation type="journal article" date="2019" name="Int. J. Syst. Evol. Microbiol.">
        <title>The Global Catalogue of Microorganisms (GCM) 10K type strain sequencing project: providing services to taxonomists for standard genome sequencing and annotation.</title>
        <authorList>
            <consortium name="The Broad Institute Genomics Platform"/>
            <consortium name="The Broad Institute Genome Sequencing Center for Infectious Disease"/>
            <person name="Wu L."/>
            <person name="Ma J."/>
        </authorList>
    </citation>
    <scope>NUCLEOTIDE SEQUENCE [LARGE SCALE GENOMIC DNA]</scope>
    <source>
        <strain evidence="2">CGMCC 4.7152</strain>
    </source>
</reference>
<protein>
    <submittedName>
        <fullName evidence="1">Uncharacterized protein</fullName>
    </submittedName>
</protein>
<name>A0ABV9W235_9ACTN</name>
<organism evidence="1 2">
    <name type="scientific">Dactylosporangium cerinum</name>
    <dbReference type="NCBI Taxonomy" id="1434730"/>
    <lineage>
        <taxon>Bacteria</taxon>
        <taxon>Bacillati</taxon>
        <taxon>Actinomycetota</taxon>
        <taxon>Actinomycetes</taxon>
        <taxon>Micromonosporales</taxon>
        <taxon>Micromonosporaceae</taxon>
        <taxon>Dactylosporangium</taxon>
    </lineage>
</organism>
<proteinExistence type="predicted"/>
<evidence type="ECO:0000313" key="1">
    <source>
        <dbReference type="EMBL" id="MFC5001910.1"/>
    </source>
</evidence>
<dbReference type="EMBL" id="JBHSIU010000041">
    <property type="protein sequence ID" value="MFC5001910.1"/>
    <property type="molecule type" value="Genomic_DNA"/>
</dbReference>
<comment type="caution">
    <text evidence="1">The sequence shown here is derived from an EMBL/GenBank/DDBJ whole genome shotgun (WGS) entry which is preliminary data.</text>
</comment>
<dbReference type="Proteomes" id="UP001595912">
    <property type="component" value="Unassembled WGS sequence"/>
</dbReference>
<sequence length="146" mass="16354">MTELTADYWRRMYRPVLDARAGEPEDALDIPPDTQLPGLIRVLRPWYREHPGVDRVTIRVKGADVGVTTRAKVMKDWGHLGEDPSAAVGPGAGDGATLPGFPAEFRAIRYTCGERGCDRTMLRIFYDERDVPQCAEHPAIRMVYSP</sequence>
<evidence type="ECO:0000313" key="2">
    <source>
        <dbReference type="Proteomes" id="UP001595912"/>
    </source>
</evidence>
<gene>
    <name evidence="1" type="ORF">ACFPIJ_29245</name>
</gene>
<keyword evidence="2" id="KW-1185">Reference proteome</keyword>